<dbReference type="CDD" id="cd04301">
    <property type="entry name" value="NAT_SF"/>
    <property type="match status" value="1"/>
</dbReference>
<protein>
    <submittedName>
        <fullName evidence="2">GCN5-related N-acetyltransferase</fullName>
    </submittedName>
</protein>
<dbReference type="Pfam" id="PF00583">
    <property type="entry name" value="Acetyltransf_1"/>
    <property type="match status" value="1"/>
</dbReference>
<name>F4LMS6_TREBD</name>
<dbReference type="eggNOG" id="COG0456">
    <property type="taxonomic scope" value="Bacteria"/>
</dbReference>
<dbReference type="KEGG" id="tbe:Trebr_2409"/>
<dbReference type="AlphaFoldDB" id="F4LMS6"/>
<dbReference type="EMBL" id="CP002696">
    <property type="protein sequence ID" value="AEE17816.1"/>
    <property type="molecule type" value="Genomic_DNA"/>
</dbReference>
<dbReference type="GO" id="GO:0016747">
    <property type="term" value="F:acyltransferase activity, transferring groups other than amino-acyl groups"/>
    <property type="evidence" value="ECO:0007669"/>
    <property type="project" value="InterPro"/>
</dbReference>
<keyword evidence="3" id="KW-1185">Reference proteome</keyword>
<reference evidence="3" key="1">
    <citation type="submission" date="2011-04" db="EMBL/GenBank/DDBJ databases">
        <title>The complete genome of Treponema brennaborense DSM 12168.</title>
        <authorList>
            <person name="Lucas S."/>
            <person name="Han J."/>
            <person name="Lapidus A."/>
            <person name="Bruce D."/>
            <person name="Goodwin L."/>
            <person name="Pitluck S."/>
            <person name="Peters L."/>
            <person name="Kyrpides N."/>
            <person name="Mavromatis K."/>
            <person name="Ivanova N."/>
            <person name="Mikhailova N."/>
            <person name="Pagani I."/>
            <person name="Teshima H."/>
            <person name="Detter J.C."/>
            <person name="Tapia R."/>
            <person name="Han C."/>
            <person name="Land M."/>
            <person name="Hauser L."/>
            <person name="Markowitz V."/>
            <person name="Cheng J.-F."/>
            <person name="Hugenholtz P."/>
            <person name="Woyke T."/>
            <person name="Wu D."/>
            <person name="Gronow S."/>
            <person name="Wellnitz S."/>
            <person name="Brambilla E."/>
            <person name="Klenk H.-P."/>
            <person name="Eisen J.A."/>
        </authorList>
    </citation>
    <scope>NUCLEOTIDE SEQUENCE [LARGE SCALE GENOMIC DNA]</scope>
    <source>
        <strain evidence="3">DSM 12168 / CIP 105900 / DD5/3</strain>
    </source>
</reference>
<dbReference type="InterPro" id="IPR000182">
    <property type="entry name" value="GNAT_dom"/>
</dbReference>
<dbReference type="RefSeq" id="WP_013759517.1">
    <property type="nucleotide sequence ID" value="NC_015500.1"/>
</dbReference>
<dbReference type="HOGENOM" id="CLU_013985_26_0_12"/>
<dbReference type="Proteomes" id="UP000006546">
    <property type="component" value="Chromosome"/>
</dbReference>
<proteinExistence type="predicted"/>
<dbReference type="STRING" id="906968.Trebr_2409"/>
<sequence>MKLRKAKPTDIGVIMKIERSAFIPAVCETETTFAERIAVFPDGFLLLEDDGGTVCGYFASERWRNVRMERAFFELGHSAAASHEPDGSVLYVSSMGILPSHRGTGLGTYLFNTACRTICDFCSRGDPEKAAVSAIALLVNEAWKSARRIYTQAGFTETARFAGFFPAPDGGSPSDGIVMERAV</sequence>
<gene>
    <name evidence="2" type="ordered locus">Trebr_2409</name>
</gene>
<dbReference type="PROSITE" id="PS51186">
    <property type="entry name" value="GNAT"/>
    <property type="match status" value="1"/>
</dbReference>
<feature type="domain" description="N-acetyltransferase" evidence="1">
    <location>
        <begin position="1"/>
        <end position="183"/>
    </location>
</feature>
<evidence type="ECO:0000313" key="3">
    <source>
        <dbReference type="Proteomes" id="UP000006546"/>
    </source>
</evidence>
<dbReference type="InterPro" id="IPR016181">
    <property type="entry name" value="Acyl_CoA_acyltransferase"/>
</dbReference>
<dbReference type="OrthoDB" id="359414at2"/>
<accession>F4LMS6</accession>
<dbReference type="SUPFAM" id="SSF55729">
    <property type="entry name" value="Acyl-CoA N-acyltransferases (Nat)"/>
    <property type="match status" value="1"/>
</dbReference>
<organism evidence="2 3">
    <name type="scientific">Treponema brennaborense (strain DSM 12168 / CIP 105900 / DD5/3)</name>
    <dbReference type="NCBI Taxonomy" id="906968"/>
    <lineage>
        <taxon>Bacteria</taxon>
        <taxon>Pseudomonadati</taxon>
        <taxon>Spirochaetota</taxon>
        <taxon>Spirochaetia</taxon>
        <taxon>Spirochaetales</taxon>
        <taxon>Treponemataceae</taxon>
        <taxon>Treponema</taxon>
    </lineage>
</organism>
<evidence type="ECO:0000259" key="1">
    <source>
        <dbReference type="PROSITE" id="PS51186"/>
    </source>
</evidence>
<dbReference type="Gene3D" id="3.40.630.30">
    <property type="match status" value="1"/>
</dbReference>
<evidence type="ECO:0000313" key="2">
    <source>
        <dbReference type="EMBL" id="AEE17816.1"/>
    </source>
</evidence>